<dbReference type="GO" id="GO:0007156">
    <property type="term" value="P:homophilic cell adhesion via plasma membrane adhesion molecules"/>
    <property type="evidence" value="ECO:0007669"/>
    <property type="project" value="InterPro"/>
</dbReference>
<dbReference type="InterPro" id="IPR020894">
    <property type="entry name" value="Cadherin_CS"/>
</dbReference>
<feature type="domain" description="Cadherin" evidence="13">
    <location>
        <begin position="326"/>
        <end position="447"/>
    </location>
</feature>
<comment type="caution">
    <text evidence="14">The sequence shown here is derived from an EMBL/GenBank/DDBJ whole genome shotgun (WGS) entry which is preliminary data.</text>
</comment>
<evidence type="ECO:0000256" key="6">
    <source>
        <dbReference type="ARBA" id="ARBA00022837"/>
    </source>
</evidence>
<name>A0A267H2G6_9PLAT</name>
<dbReference type="CDD" id="cd11304">
    <property type="entry name" value="Cadherin_repeat"/>
    <property type="match status" value="10"/>
</dbReference>
<dbReference type="FunFam" id="2.60.40.60:FF:000020">
    <property type="entry name" value="Dachsous cadherin-related 1b"/>
    <property type="match status" value="1"/>
</dbReference>
<dbReference type="FunFam" id="2.60.40.60:FF:000015">
    <property type="entry name" value="FAT atypical cadherin 1"/>
    <property type="match status" value="1"/>
</dbReference>
<feature type="domain" description="Cadherin" evidence="13">
    <location>
        <begin position="1022"/>
        <end position="1121"/>
    </location>
</feature>
<dbReference type="PROSITE" id="PS50268">
    <property type="entry name" value="CADHERIN_2"/>
    <property type="match status" value="11"/>
</dbReference>
<feature type="region of interest" description="Disordered" evidence="11">
    <location>
        <begin position="1394"/>
        <end position="1481"/>
    </location>
</feature>
<dbReference type="PROSITE" id="PS00232">
    <property type="entry name" value="CADHERIN_1"/>
    <property type="match status" value="2"/>
</dbReference>
<evidence type="ECO:0000256" key="3">
    <source>
        <dbReference type="ARBA" id="ARBA00022692"/>
    </source>
</evidence>
<protein>
    <recommendedName>
        <fullName evidence="13">Cadherin domain-containing protein</fullName>
    </recommendedName>
</protein>
<feature type="domain" description="Cadherin" evidence="13">
    <location>
        <begin position="1230"/>
        <end position="1351"/>
    </location>
</feature>
<evidence type="ECO:0000256" key="8">
    <source>
        <dbReference type="ARBA" id="ARBA00022989"/>
    </source>
</evidence>
<feature type="domain" description="Cadherin" evidence="13">
    <location>
        <begin position="782"/>
        <end position="890"/>
    </location>
</feature>
<dbReference type="Proteomes" id="UP000215902">
    <property type="component" value="Unassembled WGS sequence"/>
</dbReference>
<feature type="domain" description="Cadherin" evidence="13">
    <location>
        <begin position="104"/>
        <end position="205"/>
    </location>
</feature>
<keyword evidence="7" id="KW-0130">Cell adhesion</keyword>
<dbReference type="PANTHER" id="PTHR24027:SF438">
    <property type="entry name" value="CADHERIN 23"/>
    <property type="match status" value="1"/>
</dbReference>
<evidence type="ECO:0000256" key="10">
    <source>
        <dbReference type="PROSITE-ProRule" id="PRU00043"/>
    </source>
</evidence>
<keyword evidence="4" id="KW-0732">Signal</keyword>
<proteinExistence type="predicted"/>
<dbReference type="GO" id="GO:0005509">
    <property type="term" value="F:calcium ion binding"/>
    <property type="evidence" value="ECO:0007669"/>
    <property type="project" value="UniProtKB-UniRule"/>
</dbReference>
<feature type="compositionally biased region" description="Low complexity" evidence="11">
    <location>
        <begin position="1400"/>
        <end position="1411"/>
    </location>
</feature>
<reference evidence="14 15" key="1">
    <citation type="submission" date="2017-06" db="EMBL/GenBank/DDBJ databases">
        <title>A platform for efficient transgenesis in Macrostomum lignano, a flatworm model organism for stem cell research.</title>
        <authorList>
            <person name="Berezikov E."/>
        </authorList>
    </citation>
    <scope>NUCLEOTIDE SEQUENCE [LARGE SCALE GENOMIC DNA]</scope>
    <source>
        <strain evidence="14">DV1</strain>
        <tissue evidence="14">Whole organism</tissue>
    </source>
</reference>
<dbReference type="SUPFAM" id="SSF49313">
    <property type="entry name" value="Cadherin-like"/>
    <property type="match status" value="10"/>
</dbReference>
<dbReference type="FunFam" id="2.60.40.60:FF:000098">
    <property type="entry name" value="cadherin-23 isoform X1"/>
    <property type="match status" value="1"/>
</dbReference>
<evidence type="ECO:0000313" key="14">
    <source>
        <dbReference type="EMBL" id="PAA91874.1"/>
    </source>
</evidence>
<keyword evidence="9 12" id="KW-0472">Membrane</keyword>
<organism evidence="14 15">
    <name type="scientific">Macrostomum lignano</name>
    <dbReference type="NCBI Taxonomy" id="282301"/>
    <lineage>
        <taxon>Eukaryota</taxon>
        <taxon>Metazoa</taxon>
        <taxon>Spiralia</taxon>
        <taxon>Lophotrochozoa</taxon>
        <taxon>Platyhelminthes</taxon>
        <taxon>Rhabditophora</taxon>
        <taxon>Macrostomorpha</taxon>
        <taxon>Macrostomida</taxon>
        <taxon>Macrostomidae</taxon>
        <taxon>Macrostomum</taxon>
    </lineage>
</organism>
<feature type="non-terminal residue" evidence="14">
    <location>
        <position position="1"/>
    </location>
</feature>
<feature type="transmembrane region" description="Helical" evidence="12">
    <location>
        <begin position="1354"/>
        <end position="1378"/>
    </location>
</feature>
<dbReference type="PRINTS" id="PR00205">
    <property type="entry name" value="CADHERIN"/>
</dbReference>
<dbReference type="SMART" id="SM00112">
    <property type="entry name" value="CA"/>
    <property type="match status" value="11"/>
</dbReference>
<keyword evidence="2" id="KW-1003">Cell membrane</keyword>
<evidence type="ECO:0000313" key="15">
    <source>
        <dbReference type="Proteomes" id="UP000215902"/>
    </source>
</evidence>
<evidence type="ECO:0000256" key="2">
    <source>
        <dbReference type="ARBA" id="ARBA00022475"/>
    </source>
</evidence>
<evidence type="ECO:0000256" key="5">
    <source>
        <dbReference type="ARBA" id="ARBA00022737"/>
    </source>
</evidence>
<dbReference type="Pfam" id="PF00028">
    <property type="entry name" value="Cadherin"/>
    <property type="match status" value="7"/>
</dbReference>
<feature type="domain" description="Cadherin" evidence="13">
    <location>
        <begin position="891"/>
        <end position="1017"/>
    </location>
</feature>
<evidence type="ECO:0000256" key="12">
    <source>
        <dbReference type="SAM" id="Phobius"/>
    </source>
</evidence>
<dbReference type="GO" id="GO:0016342">
    <property type="term" value="C:catenin complex"/>
    <property type="evidence" value="ECO:0007669"/>
    <property type="project" value="TreeGrafter"/>
</dbReference>
<dbReference type="InterPro" id="IPR015919">
    <property type="entry name" value="Cadherin-like_sf"/>
</dbReference>
<comment type="subcellular location">
    <subcellularLocation>
        <location evidence="1">Cell membrane</location>
        <topology evidence="1">Single-pass type I membrane protein</topology>
    </subcellularLocation>
</comment>
<feature type="domain" description="Cadherin" evidence="13">
    <location>
        <begin position="675"/>
        <end position="781"/>
    </location>
</feature>
<dbReference type="InterPro" id="IPR039808">
    <property type="entry name" value="Cadherin"/>
</dbReference>
<keyword evidence="8 12" id="KW-1133">Transmembrane helix</keyword>
<dbReference type="GO" id="GO:0045296">
    <property type="term" value="F:cadherin binding"/>
    <property type="evidence" value="ECO:0007669"/>
    <property type="project" value="TreeGrafter"/>
</dbReference>
<dbReference type="GO" id="GO:0016477">
    <property type="term" value="P:cell migration"/>
    <property type="evidence" value="ECO:0007669"/>
    <property type="project" value="TreeGrafter"/>
</dbReference>
<feature type="domain" description="Cadherin" evidence="13">
    <location>
        <begin position="566"/>
        <end position="674"/>
    </location>
</feature>
<dbReference type="GO" id="GO:0008013">
    <property type="term" value="F:beta-catenin binding"/>
    <property type="evidence" value="ECO:0007669"/>
    <property type="project" value="TreeGrafter"/>
</dbReference>
<evidence type="ECO:0000256" key="7">
    <source>
        <dbReference type="ARBA" id="ARBA00022889"/>
    </source>
</evidence>
<dbReference type="Gene3D" id="2.60.40.60">
    <property type="entry name" value="Cadherins"/>
    <property type="match status" value="11"/>
</dbReference>
<keyword evidence="6 10" id="KW-0106">Calcium</keyword>
<sequence>PTSVFHRLFFCHKAERFFFNYTKLTSSTALFSGLYSTEESLKSKKFAVFTVMAVVAPSRPVIQCVIVALMCLIAPSQSQNTAPTFSQCSGFNTAYATGPCSSLVQLKEEIPIDTVLFTLEAADSENDDVEFTIIGDSTLIYMLKLVTNKAARTANVVVNSRIDRESLSSALLTLQLRMNDFNGNIINNPSILIFINDINDNSPEFQNLPYRWEVPENTLGTSQTSFNVSLIDKDVTVTTYKLYYVSPDASSGMFNQTYYSSAALTSQSGHLYTSTVSLLQSLDYETTRFYQVSVYAVEQPTSGGRNTTADIVLNVLDQQDTPPIFDGAPYVASVTENALVGTLVATITARDGDRGVPNPVGYYFDTSASSTVAQLAALFSLDNTTGRVEVAASIDRESALITSVYASFTLTVLAVEVSGTAQPANISTTSTSLQITVLDVNDATPTFGQLNYNATVLENTAIGIPVTLLTTCTVTDSDEKDNSVFNLTVSQNGSTFGVFDVSPTSATGSATVSVRVADSSQLDYETVKSFVFEIVARETKTAAKLSSTATFTVFLLDANDNAPEFNQSKYTYSIPENSPNGTIVGQVAATDRDSGSYGAITFSLGGTNANKFRIDPNTGLIRVNVNADSDLNLLDRETYPVMLLSVQAMDGGGLTRTVQLEISLEDRNDKTPTFQRTVYEGSLYENSLSFDVTVQVAATDLDLSPNNIISYSLLATNSSYYFSINNATGVLTVQHTTDYEALGNKTLYLWAVATDHGAIPLSSTTEIRIAVNDQNDKTPQCSQDVYNVTALETANFGTVIATLAGSDGDSLGSPNSQIFFRIVAGAGDRFTLDVEGTRVIVERGATLDYVNYGSFHNLTVGIFDRGVPQLTSSCLVYVNVIDVNNQAPYFNPIASTITVSEGIALNTAIMTPPKTAIDVDSTANLSYSLLSHLITGRSAIGAAVASTSTYNFSTLFAIDSNNGTIVALSALDREKAQELTIPIFVTDLNAATPTPVQTATGTIVLTLTDINNKYPRFLSVGPANNFTLRLSESSEPPLAINLKLQADDPDTSTTSLTFGISPASSYFSIDSSTGQVTLIKKLDYESQTLHIFHATVSDGLQVTTATVSIEVLNANTYDPVFDVFTSPIAYLESSTLGTVVATVHAYDNDSGAFGVVEYALVSGDTFFSIQPSTGQITLKRALDRDVSGGDQHILVVQAIDNPGGIDRRQSSRQMIVNVLDVNDCPPTFRSANYSYTRIRESYQIGYEIDSLGAADKDAGINSALHYELTGMPGQSAKGLDLFNVTTINATDGYYAKLMINSSLNGQTGWYNLTLIARDGGTPQLTGTTALTFYVAPAEQGSAVDDSALARFRNALISTTIILIAGCAVSLLFMIRTYLKSRNMMRMYNGLDDNRAAHRPSSSSISWSKDNSVGPMADKEATPKPAAQTPASKGLPEVEKPAMLSQPSPAADFGLSEPDTNPFDSMEASSAAGGELNNPAEGNLLFPREFTLLKISPAGGQSATSA</sequence>
<evidence type="ECO:0000256" key="1">
    <source>
        <dbReference type="ARBA" id="ARBA00004251"/>
    </source>
</evidence>
<keyword evidence="15" id="KW-1185">Reference proteome</keyword>
<feature type="domain" description="Cadherin" evidence="13">
    <location>
        <begin position="206"/>
        <end position="325"/>
    </location>
</feature>
<dbReference type="PANTHER" id="PTHR24027">
    <property type="entry name" value="CADHERIN-23"/>
    <property type="match status" value="1"/>
</dbReference>
<feature type="domain" description="Cadherin" evidence="13">
    <location>
        <begin position="448"/>
        <end position="565"/>
    </location>
</feature>
<accession>A0A267H2G6</accession>
<keyword evidence="5" id="KW-0677">Repeat</keyword>
<evidence type="ECO:0000259" key="13">
    <source>
        <dbReference type="PROSITE" id="PS50268"/>
    </source>
</evidence>
<gene>
    <name evidence="14" type="ORF">BOX15_Mlig006831g4</name>
</gene>
<dbReference type="STRING" id="282301.A0A267H2G6"/>
<keyword evidence="3 12" id="KW-0812">Transmembrane</keyword>
<dbReference type="EMBL" id="NIVC01000070">
    <property type="protein sequence ID" value="PAA91874.1"/>
    <property type="molecule type" value="Genomic_DNA"/>
</dbReference>
<evidence type="ECO:0000256" key="4">
    <source>
        <dbReference type="ARBA" id="ARBA00022729"/>
    </source>
</evidence>
<feature type="domain" description="Cadherin" evidence="13">
    <location>
        <begin position="1132"/>
        <end position="1228"/>
    </location>
</feature>
<evidence type="ECO:0000256" key="9">
    <source>
        <dbReference type="ARBA" id="ARBA00023136"/>
    </source>
</evidence>
<evidence type="ECO:0000256" key="11">
    <source>
        <dbReference type="SAM" id="MobiDB-lite"/>
    </source>
</evidence>
<dbReference type="InterPro" id="IPR002126">
    <property type="entry name" value="Cadherin-like_dom"/>
</dbReference>
<dbReference type="OrthoDB" id="6510378at2759"/>